<dbReference type="GO" id="GO:0008270">
    <property type="term" value="F:zinc ion binding"/>
    <property type="evidence" value="ECO:0007669"/>
    <property type="project" value="InterPro"/>
</dbReference>
<dbReference type="Pfam" id="PF01844">
    <property type="entry name" value="HNH"/>
    <property type="match status" value="1"/>
</dbReference>
<dbReference type="KEGG" id="clw:CLAC_07375"/>
<dbReference type="EMBL" id="CP006841">
    <property type="protein sequence ID" value="ALA67567.1"/>
    <property type="molecule type" value="Genomic_DNA"/>
</dbReference>
<dbReference type="SMART" id="SM00507">
    <property type="entry name" value="HNHc"/>
    <property type="match status" value="1"/>
</dbReference>
<dbReference type="InterPro" id="IPR002711">
    <property type="entry name" value="HNH"/>
</dbReference>
<reference evidence="3 4" key="1">
    <citation type="submission" date="2013-10" db="EMBL/GenBank/DDBJ databases">
        <title>Complete genome sequence of Corynebacterium lactis DSM 45799(T), isolated from raw cow milk.</title>
        <authorList>
            <person name="Ruckert C."/>
            <person name="Albersmeier A."/>
            <person name="Lipski A."/>
            <person name="Kalinowski J."/>
        </authorList>
    </citation>
    <scope>NUCLEOTIDE SEQUENCE [LARGE SCALE GENOMIC DNA]</scope>
    <source>
        <strain evidence="3 4">RW2-5</strain>
    </source>
</reference>
<gene>
    <name evidence="3" type="ORF">CLAC_07375</name>
</gene>
<proteinExistence type="predicted"/>
<dbReference type="GO" id="GO:0004519">
    <property type="term" value="F:endonuclease activity"/>
    <property type="evidence" value="ECO:0007669"/>
    <property type="project" value="UniProtKB-KW"/>
</dbReference>
<name>A0A0K2H0J3_9CORY</name>
<organism evidence="3 4">
    <name type="scientific">Corynebacterium lactis RW2-5</name>
    <dbReference type="NCBI Taxonomy" id="1408189"/>
    <lineage>
        <taxon>Bacteria</taxon>
        <taxon>Bacillati</taxon>
        <taxon>Actinomycetota</taxon>
        <taxon>Actinomycetes</taxon>
        <taxon>Mycobacteriales</taxon>
        <taxon>Corynebacteriaceae</taxon>
        <taxon>Corynebacterium</taxon>
    </lineage>
</organism>
<protein>
    <submittedName>
        <fullName evidence="3">Endonuclease</fullName>
    </submittedName>
</protein>
<dbReference type="InterPro" id="IPR003615">
    <property type="entry name" value="HNH_nuc"/>
</dbReference>
<keyword evidence="4" id="KW-1185">Reference proteome</keyword>
<evidence type="ECO:0000259" key="2">
    <source>
        <dbReference type="SMART" id="SM00507"/>
    </source>
</evidence>
<dbReference type="RefSeq" id="WP_082313226.1">
    <property type="nucleotide sequence ID" value="NZ_CP006841.1"/>
</dbReference>
<dbReference type="AlphaFoldDB" id="A0A0K2H0J3"/>
<evidence type="ECO:0000313" key="3">
    <source>
        <dbReference type="EMBL" id="ALA67567.1"/>
    </source>
</evidence>
<dbReference type="GO" id="GO:0003676">
    <property type="term" value="F:nucleic acid binding"/>
    <property type="evidence" value="ECO:0007669"/>
    <property type="project" value="InterPro"/>
</dbReference>
<dbReference type="CDD" id="cd00085">
    <property type="entry name" value="HNHc"/>
    <property type="match status" value="1"/>
</dbReference>
<evidence type="ECO:0000313" key="4">
    <source>
        <dbReference type="Proteomes" id="UP000058446"/>
    </source>
</evidence>
<evidence type="ECO:0000256" key="1">
    <source>
        <dbReference type="SAM" id="MobiDB-lite"/>
    </source>
</evidence>
<keyword evidence="3" id="KW-0255">Endonuclease</keyword>
<sequence>MAGWGSKSKGPRSRGAPARIRAVVLNRDGGQCQVRGPRCEVVAVEVDHIVPVFEGGTDDLCNLQAVCGQCHRRKTRQESTRARARRRAPVWQRPHPGIL</sequence>
<keyword evidence="3" id="KW-0378">Hydrolase</keyword>
<keyword evidence="3" id="KW-0540">Nuclease</keyword>
<accession>A0A0K2H0J3</accession>
<feature type="domain" description="HNH nuclease" evidence="2">
    <location>
        <begin position="19"/>
        <end position="72"/>
    </location>
</feature>
<dbReference type="Gene3D" id="1.10.30.50">
    <property type="match status" value="1"/>
</dbReference>
<dbReference type="Proteomes" id="UP000058446">
    <property type="component" value="Chromosome"/>
</dbReference>
<dbReference type="STRING" id="1408189.CLAC_07375"/>
<feature type="region of interest" description="Disordered" evidence="1">
    <location>
        <begin position="75"/>
        <end position="99"/>
    </location>
</feature>